<accession>A0A6J8EYD2</accession>
<dbReference type="CDD" id="cd09275">
    <property type="entry name" value="RNase_HI_RT_DIRS1"/>
    <property type="match status" value="1"/>
</dbReference>
<evidence type="ECO:0000313" key="2">
    <source>
        <dbReference type="Proteomes" id="UP000507470"/>
    </source>
</evidence>
<dbReference type="AlphaFoldDB" id="A0A6J8EYD2"/>
<evidence type="ECO:0008006" key="3">
    <source>
        <dbReference type="Google" id="ProtNLM"/>
    </source>
</evidence>
<proteinExistence type="predicted"/>
<organism evidence="1 2">
    <name type="scientific">Mytilus coruscus</name>
    <name type="common">Sea mussel</name>
    <dbReference type="NCBI Taxonomy" id="42192"/>
    <lineage>
        <taxon>Eukaryota</taxon>
        <taxon>Metazoa</taxon>
        <taxon>Spiralia</taxon>
        <taxon>Lophotrochozoa</taxon>
        <taxon>Mollusca</taxon>
        <taxon>Bivalvia</taxon>
        <taxon>Autobranchia</taxon>
        <taxon>Pteriomorphia</taxon>
        <taxon>Mytilida</taxon>
        <taxon>Mytiloidea</taxon>
        <taxon>Mytilidae</taxon>
        <taxon>Mytilinae</taxon>
        <taxon>Mytilus</taxon>
    </lineage>
</organism>
<name>A0A6J8EYD2_MYTCO</name>
<keyword evidence="2" id="KW-1185">Reference proteome</keyword>
<gene>
    <name evidence="1" type="ORF">MCOR_56395</name>
</gene>
<sequence>MWQTSGIWPKSYQPKHINWLELKAVQLALQEAVQMVKDKNILIRSDNTIVISYINKQGGTYSPELCYLLNLGPLPMVYSEQCKYPCSSHSGKDKSTSRCSFEGGKSFQDDRVDTQHYDESRNIESCGMEMIKLRHKSKGFSEKIAEIMANARKTSTQTVHDARLRIYDSWCKEHNYTRSSRIFVISFYCKKMQTTDY</sequence>
<evidence type="ECO:0000313" key="1">
    <source>
        <dbReference type="EMBL" id="CAC5424495.1"/>
    </source>
</evidence>
<reference evidence="1 2" key="1">
    <citation type="submission" date="2020-06" db="EMBL/GenBank/DDBJ databases">
        <authorList>
            <person name="Li R."/>
            <person name="Bekaert M."/>
        </authorList>
    </citation>
    <scope>NUCLEOTIDE SEQUENCE [LARGE SCALE GENOMIC DNA]</scope>
    <source>
        <strain evidence="2">wild</strain>
    </source>
</reference>
<dbReference type="OrthoDB" id="6771932at2759"/>
<dbReference type="Proteomes" id="UP000507470">
    <property type="component" value="Unassembled WGS sequence"/>
</dbReference>
<dbReference type="EMBL" id="CACVKT020010041">
    <property type="protein sequence ID" value="CAC5424495.1"/>
    <property type="molecule type" value="Genomic_DNA"/>
</dbReference>
<protein>
    <recommendedName>
        <fullName evidence="3">RNase H type-1 domain-containing protein</fullName>
    </recommendedName>
</protein>